<protein>
    <submittedName>
        <fullName evidence="1">Uncharacterized protein</fullName>
    </submittedName>
</protein>
<name>T0FKC7_9LEPT</name>
<proteinExistence type="predicted"/>
<comment type="caution">
    <text evidence="1">The sequence shown here is derived from an EMBL/GenBank/DDBJ whole genome shotgun (WGS) entry which is preliminary data.</text>
</comment>
<dbReference type="RefSeq" id="WP_017215056.1">
    <property type="nucleotide sequence ID" value="NZ_AKWY02000001.1"/>
</dbReference>
<reference evidence="1 2" key="1">
    <citation type="submission" date="2013-05" db="EMBL/GenBank/DDBJ databases">
        <authorList>
            <person name="Harkins D.M."/>
            <person name="Durkin A.S."/>
            <person name="Brinkac L.M."/>
            <person name="Haft D.H."/>
            <person name="Selengut J.D."/>
            <person name="Sanka R."/>
            <person name="DePew J."/>
            <person name="Purushe J."/>
            <person name="Hartskeerl R.A."/>
            <person name="Ahmed A."/>
            <person name="van der Linden H."/>
            <person name="Goris M.G.A."/>
            <person name="Vinetz J.M."/>
            <person name="Sutton G.G."/>
            <person name="Nierman W.C."/>
            <person name="Fouts D.E."/>
        </authorList>
    </citation>
    <scope>NUCLEOTIDE SEQUENCE [LARGE SCALE GENOMIC DNA]</scope>
    <source>
        <strain evidence="1 2">CZ214</strain>
    </source>
</reference>
<dbReference type="EMBL" id="AKWY02000001">
    <property type="protein sequence ID" value="EQA73873.1"/>
    <property type="molecule type" value="Genomic_DNA"/>
</dbReference>
<dbReference type="GeneID" id="23200011"/>
<dbReference type="AlphaFoldDB" id="T0FKC7"/>
<gene>
    <name evidence="1" type="ORF">LEP1GSC059_3854</name>
</gene>
<dbReference type="Proteomes" id="UP000015442">
    <property type="component" value="Unassembled WGS sequence"/>
</dbReference>
<accession>T0FKC7</accession>
<sequence length="281" mass="32937">MEKTDSIENYNNPIHFAIIQMKRILFILHISILLLSCVSRLKRPELFGTIVDYDKNPVEGCRVGETSTDRNGKFILPEIRYYEFFLQLEAPPLLISEIIKKEGFYKNEIYTFDPRGGGGKKGSKWDLGVIYLKKMNASININKLLMSTWKVSTNKKIDTLYFIKSDITDISCYTRECRDFYSKYSQYTNNYFRPNSLPEEILQKFITINFYSDGLFKAEKIVKYREKDGSHKSNSSVTLNTNGKWLIDEELNIQLQSDFEELNGKFSLSKLEYEFLELNRK</sequence>
<organism evidence="1 2">
    <name type="scientific">Leptospira noguchii serovar Panama str. CZ214</name>
    <dbReference type="NCBI Taxonomy" id="1001595"/>
    <lineage>
        <taxon>Bacteria</taxon>
        <taxon>Pseudomonadati</taxon>
        <taxon>Spirochaetota</taxon>
        <taxon>Spirochaetia</taxon>
        <taxon>Leptospirales</taxon>
        <taxon>Leptospiraceae</taxon>
        <taxon>Leptospira</taxon>
    </lineage>
</organism>
<evidence type="ECO:0000313" key="1">
    <source>
        <dbReference type="EMBL" id="EQA73873.1"/>
    </source>
</evidence>
<evidence type="ECO:0000313" key="2">
    <source>
        <dbReference type="Proteomes" id="UP000015442"/>
    </source>
</evidence>